<feature type="transmembrane region" description="Helical" evidence="6">
    <location>
        <begin position="257"/>
        <end position="280"/>
    </location>
</feature>
<evidence type="ECO:0000256" key="3">
    <source>
        <dbReference type="ARBA" id="ARBA00022989"/>
    </source>
</evidence>
<sequence>MPSSDVVSDVSAEQLRIKSLVSFVVSIMSLLGAAFIVITILVMRLYKPHIANRVSIWLTFWKALADIFYSIVYLISQHSVVNLATCKFVLWGYVEFTLLSIFLTCTIAFNLQAIFVNEFNSMIAIQRFYFPLSLILSLAISIIPLIADQFVFDPLVGNCWYRDQYTTPAMIWEMTTFYGWIFLGVVYCTIAVALVTTKLVRNEKRLRQNVSPGTAKLNRNINNVVARIILYPVIPILTQSFNFITEVVTFFSRRLVFPLYFLSSFGPASIGFLNFLVFLFDPAFRRLIKELRSGTSTEPSTSPHDMDTKSGSEAYELSSSFHVSTLFREPEGFKDDSTKKTGLPTNNMRPSVPSITNGHERQDSIGLENDSTPLSHNHQTLSTGQNSSLELILDSSDTSSTTTRSANLAPYQAPEGGFKPNVVRYM</sequence>
<dbReference type="Gene3D" id="1.20.1070.10">
    <property type="entry name" value="Rhodopsin 7-helix transmembrane proteins"/>
    <property type="match status" value="1"/>
</dbReference>
<feature type="compositionally biased region" description="Polar residues" evidence="5">
    <location>
        <begin position="343"/>
        <end position="357"/>
    </location>
</feature>
<evidence type="ECO:0000313" key="7">
    <source>
        <dbReference type="EMBL" id="ORX82311.1"/>
    </source>
</evidence>
<dbReference type="PANTHER" id="PTHR23112:SF0">
    <property type="entry name" value="TRANSMEMBRANE PROTEIN 116"/>
    <property type="match status" value="1"/>
</dbReference>
<dbReference type="PANTHER" id="PTHR23112">
    <property type="entry name" value="G PROTEIN-COUPLED RECEPTOR 157-RELATED"/>
    <property type="match status" value="1"/>
</dbReference>
<keyword evidence="8" id="KW-1185">Reference proteome</keyword>
<evidence type="ECO:0000256" key="5">
    <source>
        <dbReference type="SAM" id="MobiDB-lite"/>
    </source>
</evidence>
<dbReference type="InParanoid" id="A0A1Y1X959"/>
<feature type="transmembrane region" description="Helical" evidence="6">
    <location>
        <begin position="177"/>
        <end position="197"/>
    </location>
</feature>
<organism evidence="7 8">
    <name type="scientific">Basidiobolus meristosporus CBS 931.73</name>
    <dbReference type="NCBI Taxonomy" id="1314790"/>
    <lineage>
        <taxon>Eukaryota</taxon>
        <taxon>Fungi</taxon>
        <taxon>Fungi incertae sedis</taxon>
        <taxon>Zoopagomycota</taxon>
        <taxon>Entomophthoromycotina</taxon>
        <taxon>Basidiobolomycetes</taxon>
        <taxon>Basidiobolales</taxon>
        <taxon>Basidiobolaceae</taxon>
        <taxon>Basidiobolus</taxon>
    </lineage>
</organism>
<accession>A0A1Y1X959</accession>
<dbReference type="SUPFAM" id="SSF81321">
    <property type="entry name" value="Family A G protein-coupled receptor-like"/>
    <property type="match status" value="1"/>
</dbReference>
<evidence type="ECO:0000256" key="4">
    <source>
        <dbReference type="ARBA" id="ARBA00023136"/>
    </source>
</evidence>
<keyword evidence="4 6" id="KW-0472">Membrane</keyword>
<feature type="transmembrane region" description="Helical" evidence="6">
    <location>
        <begin position="224"/>
        <end position="245"/>
    </location>
</feature>
<dbReference type="AlphaFoldDB" id="A0A1Y1X959"/>
<dbReference type="EMBL" id="MCFE01000675">
    <property type="protein sequence ID" value="ORX82311.1"/>
    <property type="molecule type" value="Genomic_DNA"/>
</dbReference>
<evidence type="ECO:0008006" key="9">
    <source>
        <dbReference type="Google" id="ProtNLM"/>
    </source>
</evidence>
<gene>
    <name evidence="7" type="ORF">K493DRAFT_388750</name>
</gene>
<dbReference type="Proteomes" id="UP000193498">
    <property type="component" value="Unassembled WGS sequence"/>
</dbReference>
<keyword evidence="3 6" id="KW-1133">Transmembrane helix</keyword>
<feature type="region of interest" description="Disordered" evidence="5">
    <location>
        <begin position="331"/>
        <end position="388"/>
    </location>
</feature>
<dbReference type="OrthoDB" id="2282627at2759"/>
<feature type="transmembrane region" description="Helical" evidence="6">
    <location>
        <begin position="96"/>
        <end position="116"/>
    </location>
</feature>
<comment type="caution">
    <text evidence="7">The sequence shown here is derived from an EMBL/GenBank/DDBJ whole genome shotgun (WGS) entry which is preliminary data.</text>
</comment>
<comment type="subcellular location">
    <subcellularLocation>
        <location evidence="1">Membrane</location>
        <topology evidence="1">Multi-pass membrane protein</topology>
    </subcellularLocation>
</comment>
<evidence type="ECO:0000256" key="2">
    <source>
        <dbReference type="ARBA" id="ARBA00022692"/>
    </source>
</evidence>
<feature type="transmembrane region" description="Helical" evidence="6">
    <location>
        <begin position="128"/>
        <end position="147"/>
    </location>
</feature>
<feature type="transmembrane region" description="Helical" evidence="6">
    <location>
        <begin position="20"/>
        <end position="42"/>
    </location>
</feature>
<keyword evidence="2 6" id="KW-0812">Transmembrane</keyword>
<dbReference type="GO" id="GO:0004930">
    <property type="term" value="F:G protein-coupled receptor activity"/>
    <property type="evidence" value="ECO:0007669"/>
    <property type="project" value="TreeGrafter"/>
</dbReference>
<evidence type="ECO:0000313" key="8">
    <source>
        <dbReference type="Proteomes" id="UP000193498"/>
    </source>
</evidence>
<dbReference type="GO" id="GO:0007189">
    <property type="term" value="P:adenylate cyclase-activating G protein-coupled receptor signaling pathway"/>
    <property type="evidence" value="ECO:0007669"/>
    <property type="project" value="TreeGrafter"/>
</dbReference>
<evidence type="ECO:0000256" key="6">
    <source>
        <dbReference type="SAM" id="Phobius"/>
    </source>
</evidence>
<feature type="transmembrane region" description="Helical" evidence="6">
    <location>
        <begin position="54"/>
        <end position="76"/>
    </location>
</feature>
<evidence type="ECO:0000256" key="1">
    <source>
        <dbReference type="ARBA" id="ARBA00004141"/>
    </source>
</evidence>
<protein>
    <recommendedName>
        <fullName evidence="9">G-protein coupled receptors family 2 profile 2 domain-containing protein</fullName>
    </recommendedName>
</protein>
<proteinExistence type="predicted"/>
<feature type="compositionally biased region" description="Polar residues" evidence="5">
    <location>
        <begin position="369"/>
        <end position="386"/>
    </location>
</feature>
<reference evidence="7 8" key="1">
    <citation type="submission" date="2016-07" db="EMBL/GenBank/DDBJ databases">
        <title>Pervasive Adenine N6-methylation of Active Genes in Fungi.</title>
        <authorList>
            <consortium name="DOE Joint Genome Institute"/>
            <person name="Mondo S.J."/>
            <person name="Dannebaum R.O."/>
            <person name="Kuo R.C."/>
            <person name="Labutti K."/>
            <person name="Haridas S."/>
            <person name="Kuo A."/>
            <person name="Salamov A."/>
            <person name="Ahrendt S.R."/>
            <person name="Lipzen A."/>
            <person name="Sullivan W."/>
            <person name="Andreopoulos W.B."/>
            <person name="Clum A."/>
            <person name="Lindquist E."/>
            <person name="Daum C."/>
            <person name="Ramamoorthy G.K."/>
            <person name="Gryganskyi A."/>
            <person name="Culley D."/>
            <person name="Magnuson J.K."/>
            <person name="James T.Y."/>
            <person name="O'Malley M.A."/>
            <person name="Stajich J.E."/>
            <person name="Spatafora J.W."/>
            <person name="Visel A."/>
            <person name="Grigoriev I.V."/>
        </authorList>
    </citation>
    <scope>NUCLEOTIDE SEQUENCE [LARGE SCALE GENOMIC DNA]</scope>
    <source>
        <strain evidence="7 8">CBS 931.73</strain>
    </source>
</reference>
<dbReference type="GO" id="GO:0005886">
    <property type="term" value="C:plasma membrane"/>
    <property type="evidence" value="ECO:0007669"/>
    <property type="project" value="TreeGrafter"/>
</dbReference>
<name>A0A1Y1X959_9FUNG</name>